<sequence>MIFLLDSFQLFLSTSQSFSFNLLSVEMKFILRLVCTCEAEKKIQKIQQTDWKKQMKATPMNIFCVVVFLLLIICLSIFSRVGVCKVGGGVMMPQSVRSSCCLISLLGVEGVWSSTGVGVLGEFKGICGLDGDWHSQKDIKMGQKQEYYFRFRISAQKNPRSLHHQKSQHFSRKTATEHLGNKPEVQNRTFQRTQSSETRPGFPSDQHLTQEDGKGSQISQHSLTLTRRPKGTTHRYKYTYSHRIFCPHINLSISISNSILTNHHIPSSLNKQIKHMASNEANIWEEHWFILIKIELMRNVSRERIWNSDINYLLTSGKKIEFGLSVLKGLS</sequence>
<name>A0A0L6UQ77_9BASI</name>
<evidence type="ECO:0000256" key="2">
    <source>
        <dbReference type="SAM" id="Phobius"/>
    </source>
</evidence>
<dbReference type="VEuPathDB" id="FungiDB:VP01_4287g1"/>
<keyword evidence="2" id="KW-0472">Membrane</keyword>
<dbReference type="EMBL" id="LAVV01009376">
    <property type="protein sequence ID" value="KNZ50691.1"/>
    <property type="molecule type" value="Genomic_DNA"/>
</dbReference>
<evidence type="ECO:0000256" key="1">
    <source>
        <dbReference type="SAM" id="MobiDB-lite"/>
    </source>
</evidence>
<feature type="compositionally biased region" description="Basic residues" evidence="1">
    <location>
        <begin position="160"/>
        <end position="172"/>
    </location>
</feature>
<feature type="compositionally biased region" description="Polar residues" evidence="1">
    <location>
        <begin position="216"/>
        <end position="225"/>
    </location>
</feature>
<evidence type="ECO:0000313" key="4">
    <source>
        <dbReference type="Proteomes" id="UP000037035"/>
    </source>
</evidence>
<dbReference type="Proteomes" id="UP000037035">
    <property type="component" value="Unassembled WGS sequence"/>
</dbReference>
<dbReference type="AlphaFoldDB" id="A0A0L6UQ77"/>
<organism evidence="3 4">
    <name type="scientific">Puccinia sorghi</name>
    <dbReference type="NCBI Taxonomy" id="27349"/>
    <lineage>
        <taxon>Eukaryota</taxon>
        <taxon>Fungi</taxon>
        <taxon>Dikarya</taxon>
        <taxon>Basidiomycota</taxon>
        <taxon>Pucciniomycotina</taxon>
        <taxon>Pucciniomycetes</taxon>
        <taxon>Pucciniales</taxon>
        <taxon>Pucciniaceae</taxon>
        <taxon>Puccinia</taxon>
    </lineage>
</organism>
<keyword evidence="2" id="KW-1133">Transmembrane helix</keyword>
<proteinExistence type="predicted"/>
<feature type="transmembrane region" description="Helical" evidence="2">
    <location>
        <begin position="60"/>
        <end position="83"/>
    </location>
</feature>
<feature type="region of interest" description="Disordered" evidence="1">
    <location>
        <begin position="158"/>
        <end position="227"/>
    </location>
</feature>
<protein>
    <submittedName>
        <fullName evidence="3">Putative signal peptide protein</fullName>
    </submittedName>
</protein>
<gene>
    <name evidence="3" type="ORF">VP01_4287g1</name>
</gene>
<accession>A0A0L6UQ77</accession>
<evidence type="ECO:0000313" key="3">
    <source>
        <dbReference type="EMBL" id="KNZ50691.1"/>
    </source>
</evidence>
<feature type="compositionally biased region" description="Polar residues" evidence="1">
    <location>
        <begin position="184"/>
        <end position="198"/>
    </location>
</feature>
<keyword evidence="2" id="KW-0812">Transmembrane</keyword>
<keyword evidence="4" id="KW-1185">Reference proteome</keyword>
<comment type="caution">
    <text evidence="3">The sequence shown here is derived from an EMBL/GenBank/DDBJ whole genome shotgun (WGS) entry which is preliminary data.</text>
</comment>
<reference evidence="3 4" key="1">
    <citation type="submission" date="2015-08" db="EMBL/GenBank/DDBJ databases">
        <title>Next Generation Sequencing and Analysis of the Genome of Puccinia sorghi L Schw, the Causal Agent of Maize Common Rust.</title>
        <authorList>
            <person name="Rochi L."/>
            <person name="Burguener G."/>
            <person name="Darino M."/>
            <person name="Turjanski A."/>
            <person name="Kreff E."/>
            <person name="Dieguez M.J."/>
            <person name="Sacco F."/>
        </authorList>
    </citation>
    <scope>NUCLEOTIDE SEQUENCE [LARGE SCALE GENOMIC DNA]</scope>
    <source>
        <strain evidence="3 4">RO10H11247</strain>
    </source>
</reference>